<keyword evidence="1" id="KW-0175">Coiled coil</keyword>
<dbReference type="EMBL" id="AOBV01000016">
    <property type="protein sequence ID" value="ELV07238.1"/>
    <property type="molecule type" value="Genomic_DNA"/>
</dbReference>
<feature type="coiled-coil region" evidence="1">
    <location>
        <begin position="78"/>
        <end position="105"/>
    </location>
</feature>
<dbReference type="RefSeq" id="WP_008316877.1">
    <property type="nucleotide sequence ID" value="NZ_KB372787.1"/>
</dbReference>
<sequence>MAIVSISEASRLTGKTRATIHRHINTGKLSKTKDDTGSVGIDISELIRVYNIKIDTHDACIDDVKIEQHNTAIDTDELNTLKTRLAVLEAENHHLKDHVDSLKQAMLMLEHKEQKKDRSFSWLYRLLKFK</sequence>
<dbReference type="Proteomes" id="UP000011617">
    <property type="component" value="Unassembled WGS sequence"/>
</dbReference>
<dbReference type="OrthoDB" id="962262at2"/>
<reference evidence="2 3" key="1">
    <citation type="journal article" date="2013" name="Genome Announc.">
        <title>Complete Genome Sequence of Wohlfahrtiimonas chitiniclastica Strain SH04, Isolated from Chrysomya megacephala Collected from Pudong International Airport in China.</title>
        <authorList>
            <person name="Cao X.M."/>
            <person name="Chen T."/>
            <person name="Xu L.Z."/>
            <person name="Yao L.S."/>
            <person name="Qi J."/>
            <person name="Zhang X.L."/>
            <person name="Yan Q.L."/>
            <person name="Deng Y.H."/>
            <person name="Guo T.Y."/>
            <person name="Wang J."/>
            <person name="Hu K.X."/>
            <person name="Xu B.L."/>
        </authorList>
    </citation>
    <scope>NUCLEOTIDE SEQUENCE [LARGE SCALE GENOMIC DNA]</scope>
    <source>
        <strain evidence="2 3">SH04</strain>
    </source>
</reference>
<name>L8XT78_9GAMM</name>
<organism evidence="2 3">
    <name type="scientific">Wohlfahrtiimonas chitiniclastica SH04</name>
    <dbReference type="NCBI Taxonomy" id="1261130"/>
    <lineage>
        <taxon>Bacteria</taxon>
        <taxon>Pseudomonadati</taxon>
        <taxon>Pseudomonadota</taxon>
        <taxon>Gammaproteobacteria</taxon>
        <taxon>Cardiobacteriales</taxon>
        <taxon>Ignatzschineriaceae</taxon>
        <taxon>Wohlfahrtiimonas</taxon>
    </lineage>
</organism>
<comment type="caution">
    <text evidence="2">The sequence shown here is derived from an EMBL/GenBank/DDBJ whole genome shotgun (WGS) entry which is preliminary data.</text>
</comment>
<accession>L8XT78</accession>
<dbReference type="AlphaFoldDB" id="L8XT78"/>
<dbReference type="HOGENOM" id="CLU_138441_0_0_6"/>
<gene>
    <name evidence="2" type="ORF">F387_01961</name>
</gene>
<protein>
    <submittedName>
        <fullName evidence="2">Uncharacterized protein</fullName>
    </submittedName>
</protein>
<proteinExistence type="predicted"/>
<evidence type="ECO:0000313" key="3">
    <source>
        <dbReference type="Proteomes" id="UP000011617"/>
    </source>
</evidence>
<evidence type="ECO:0000256" key="1">
    <source>
        <dbReference type="SAM" id="Coils"/>
    </source>
</evidence>
<keyword evidence="3" id="KW-1185">Reference proteome</keyword>
<evidence type="ECO:0000313" key="2">
    <source>
        <dbReference type="EMBL" id="ELV07238.1"/>
    </source>
</evidence>